<reference evidence="2" key="1">
    <citation type="journal article" date="2019" name="Int. J. Syst. Evol. Microbiol.">
        <title>The Global Catalogue of Microorganisms (GCM) 10K type strain sequencing project: providing services to taxonomists for standard genome sequencing and annotation.</title>
        <authorList>
            <consortium name="The Broad Institute Genomics Platform"/>
            <consortium name="The Broad Institute Genome Sequencing Center for Infectious Disease"/>
            <person name="Wu L."/>
            <person name="Ma J."/>
        </authorList>
    </citation>
    <scope>NUCLEOTIDE SEQUENCE [LARGE SCALE GENOMIC DNA]</scope>
    <source>
        <strain evidence="2">CGMCC 1.12989</strain>
    </source>
</reference>
<evidence type="ECO:0000313" key="1">
    <source>
        <dbReference type="EMBL" id="MFC4295760.1"/>
    </source>
</evidence>
<keyword evidence="2" id="KW-1185">Reference proteome</keyword>
<dbReference type="RefSeq" id="WP_379539225.1">
    <property type="nucleotide sequence ID" value="NZ_JBHSDR010000006.1"/>
</dbReference>
<evidence type="ECO:0000313" key="2">
    <source>
        <dbReference type="Proteomes" id="UP001595828"/>
    </source>
</evidence>
<organism evidence="1 2">
    <name type="scientific">Novosphingobium tardum</name>
    <dbReference type="NCBI Taxonomy" id="1538021"/>
    <lineage>
        <taxon>Bacteria</taxon>
        <taxon>Pseudomonadati</taxon>
        <taxon>Pseudomonadota</taxon>
        <taxon>Alphaproteobacteria</taxon>
        <taxon>Sphingomonadales</taxon>
        <taxon>Sphingomonadaceae</taxon>
        <taxon>Novosphingobium</taxon>
    </lineage>
</organism>
<name>A0ABV8RSC2_9SPHN</name>
<dbReference type="InterPro" id="IPR012292">
    <property type="entry name" value="Globin/Proto"/>
</dbReference>
<comment type="caution">
    <text evidence="1">The sequence shown here is derived from an EMBL/GenBank/DDBJ whole genome shotgun (WGS) entry which is preliminary data.</text>
</comment>
<dbReference type="InterPro" id="IPR009050">
    <property type="entry name" value="Globin-like_sf"/>
</dbReference>
<sequence>MSDREIMEESLVALGDRYEGLAEELFATLIASRPQYAAAFINPEAARERMTGETLEAMVGLAASEWWVDGAVTSFVDLHRNYADFDAGDYEAWILMTIAAIERRAGSDWPAGASAAWARQADALNAIVARELAGHAARAARKRLAEPAGTTATD</sequence>
<dbReference type="Gene3D" id="1.10.490.10">
    <property type="entry name" value="Globins"/>
    <property type="match status" value="1"/>
</dbReference>
<dbReference type="EMBL" id="JBHSDR010000006">
    <property type="protein sequence ID" value="MFC4295760.1"/>
    <property type="molecule type" value="Genomic_DNA"/>
</dbReference>
<dbReference type="Proteomes" id="UP001595828">
    <property type="component" value="Unassembled WGS sequence"/>
</dbReference>
<evidence type="ECO:0008006" key="3">
    <source>
        <dbReference type="Google" id="ProtNLM"/>
    </source>
</evidence>
<protein>
    <recommendedName>
        <fullName evidence="3">Globin</fullName>
    </recommendedName>
</protein>
<dbReference type="SUPFAM" id="SSF46458">
    <property type="entry name" value="Globin-like"/>
    <property type="match status" value="1"/>
</dbReference>
<gene>
    <name evidence="1" type="ORF">ACFO0A_11910</name>
</gene>
<accession>A0ABV8RSC2</accession>
<proteinExistence type="predicted"/>